<gene>
    <name evidence="2" type="ORF">FHR84_000882</name>
</gene>
<evidence type="ECO:0000259" key="1">
    <source>
        <dbReference type="Pfam" id="PF13577"/>
    </source>
</evidence>
<evidence type="ECO:0000313" key="3">
    <source>
        <dbReference type="Proteomes" id="UP000548304"/>
    </source>
</evidence>
<organism evidence="2 3">
    <name type="scientific">Actinopolyspora biskrensis</name>
    <dbReference type="NCBI Taxonomy" id="1470178"/>
    <lineage>
        <taxon>Bacteria</taxon>
        <taxon>Bacillati</taxon>
        <taxon>Actinomycetota</taxon>
        <taxon>Actinomycetes</taxon>
        <taxon>Actinopolysporales</taxon>
        <taxon>Actinopolysporaceae</taxon>
        <taxon>Actinopolyspora</taxon>
    </lineage>
</organism>
<feature type="domain" description="SnoaL-like" evidence="1">
    <location>
        <begin position="20"/>
        <end position="150"/>
    </location>
</feature>
<dbReference type="SUPFAM" id="SSF54427">
    <property type="entry name" value="NTF2-like"/>
    <property type="match status" value="1"/>
</dbReference>
<proteinExistence type="predicted"/>
<keyword evidence="3" id="KW-1185">Reference proteome</keyword>
<reference evidence="2 3" key="1">
    <citation type="submission" date="2020-07" db="EMBL/GenBank/DDBJ databases">
        <title>Genomic Encyclopedia of Type Strains, Phase III (KMG-III): the genomes of soil and plant-associated and newly described type strains.</title>
        <authorList>
            <person name="Whitman W."/>
        </authorList>
    </citation>
    <scope>NUCLEOTIDE SEQUENCE [LARGE SCALE GENOMIC DNA]</scope>
    <source>
        <strain evidence="2 3">CECT 8576</strain>
    </source>
</reference>
<dbReference type="Proteomes" id="UP000548304">
    <property type="component" value="Unassembled WGS sequence"/>
</dbReference>
<sequence>MQKNTDLAETVERLASRVQHLEITQELTNLRKEFHRCLNNAEWDNLSNLFTDEAHLDYGQYGQAHGAKEIRHYYSALAQKIAEFRRGATEIALKNFIHGHQSTILSDESATGVCFFEEMIRFNKETEIYQSIGQFTDKYVYQDDRWLFAKVQLDHYWVVPDNEGWRWPW</sequence>
<accession>A0A852YUC2</accession>
<name>A0A852YUC2_9ACTN</name>
<dbReference type="RefSeq" id="WP_179534074.1">
    <property type="nucleotide sequence ID" value="NZ_JACBYW010000001.1"/>
</dbReference>
<dbReference type="Pfam" id="PF13577">
    <property type="entry name" value="SnoaL_4"/>
    <property type="match status" value="1"/>
</dbReference>
<protein>
    <recommendedName>
        <fullName evidence="1">SnoaL-like domain-containing protein</fullName>
    </recommendedName>
</protein>
<evidence type="ECO:0000313" key="2">
    <source>
        <dbReference type="EMBL" id="NYH77568.1"/>
    </source>
</evidence>
<dbReference type="AlphaFoldDB" id="A0A852YUC2"/>
<dbReference type="InterPro" id="IPR037401">
    <property type="entry name" value="SnoaL-like"/>
</dbReference>
<dbReference type="EMBL" id="JACBYW010000001">
    <property type="protein sequence ID" value="NYH77568.1"/>
    <property type="molecule type" value="Genomic_DNA"/>
</dbReference>
<comment type="caution">
    <text evidence="2">The sequence shown here is derived from an EMBL/GenBank/DDBJ whole genome shotgun (WGS) entry which is preliminary data.</text>
</comment>
<dbReference type="InterPro" id="IPR032710">
    <property type="entry name" value="NTF2-like_dom_sf"/>
</dbReference>
<dbReference type="Gene3D" id="3.10.450.50">
    <property type="match status" value="1"/>
</dbReference>